<protein>
    <recommendedName>
        <fullName evidence="3">DhaL domain-containing protein</fullName>
    </recommendedName>
</protein>
<dbReference type="FunFam" id="1.25.40.340:FF:000002">
    <property type="entry name" value="Dihydroxyacetone kinase, L subunit"/>
    <property type="match status" value="1"/>
</dbReference>
<evidence type="ECO:0000256" key="1">
    <source>
        <dbReference type="ARBA" id="ARBA00022679"/>
    </source>
</evidence>
<dbReference type="EMBL" id="LGCK01000007">
    <property type="protein sequence ID" value="KPL73011.1"/>
    <property type="molecule type" value="Genomic_DNA"/>
</dbReference>
<evidence type="ECO:0000259" key="3">
    <source>
        <dbReference type="PROSITE" id="PS51480"/>
    </source>
</evidence>
<proteinExistence type="predicted"/>
<keyword evidence="5" id="KW-1185">Reference proteome</keyword>
<keyword evidence="1" id="KW-0808">Transferase</keyword>
<dbReference type="STRING" id="229920.ADM99_07375"/>
<dbReference type="PANTHER" id="PTHR28629">
    <property type="entry name" value="TRIOKINASE/FMN CYCLASE"/>
    <property type="match status" value="1"/>
</dbReference>
<dbReference type="GO" id="GO:0005829">
    <property type="term" value="C:cytosol"/>
    <property type="evidence" value="ECO:0007669"/>
    <property type="project" value="TreeGrafter"/>
</dbReference>
<evidence type="ECO:0000256" key="2">
    <source>
        <dbReference type="ARBA" id="ARBA00022777"/>
    </source>
</evidence>
<dbReference type="GO" id="GO:0004371">
    <property type="term" value="F:glycerone kinase activity"/>
    <property type="evidence" value="ECO:0007669"/>
    <property type="project" value="InterPro"/>
</dbReference>
<dbReference type="SUPFAM" id="SSF101473">
    <property type="entry name" value="DhaL-like"/>
    <property type="match status" value="1"/>
</dbReference>
<reference evidence="4 5" key="1">
    <citation type="submission" date="2015-07" db="EMBL/GenBank/DDBJ databases">
        <title>Genome sequence of Leptolinea tardivitalis DSM 16556.</title>
        <authorList>
            <person name="Hemp J."/>
            <person name="Ward L.M."/>
            <person name="Pace L.A."/>
            <person name="Fischer W.W."/>
        </authorList>
    </citation>
    <scope>NUCLEOTIDE SEQUENCE [LARGE SCALE GENOMIC DNA]</scope>
    <source>
        <strain evidence="4 5">YMTK-2</strain>
    </source>
</reference>
<accession>A0A0P6WVD5</accession>
<keyword evidence="2" id="KW-0418">Kinase</keyword>
<comment type="caution">
    <text evidence="4">The sequence shown here is derived from an EMBL/GenBank/DDBJ whole genome shotgun (WGS) entry which is preliminary data.</text>
</comment>
<dbReference type="Proteomes" id="UP000050430">
    <property type="component" value="Unassembled WGS sequence"/>
</dbReference>
<organism evidence="4 5">
    <name type="scientific">Leptolinea tardivitalis</name>
    <dbReference type="NCBI Taxonomy" id="229920"/>
    <lineage>
        <taxon>Bacteria</taxon>
        <taxon>Bacillati</taxon>
        <taxon>Chloroflexota</taxon>
        <taxon>Anaerolineae</taxon>
        <taxon>Anaerolineales</taxon>
        <taxon>Anaerolineaceae</taxon>
        <taxon>Leptolinea</taxon>
    </lineage>
</organism>
<gene>
    <name evidence="4" type="ORF">ADM99_07375</name>
</gene>
<dbReference type="PANTHER" id="PTHR28629:SF4">
    <property type="entry name" value="TRIOKINASE_FMN CYCLASE"/>
    <property type="match status" value="1"/>
</dbReference>
<name>A0A0P6WVD5_9CHLR</name>
<feature type="domain" description="DhaL" evidence="3">
    <location>
        <begin position="1"/>
        <end position="199"/>
    </location>
</feature>
<dbReference type="AlphaFoldDB" id="A0A0P6WVD5"/>
<dbReference type="InterPro" id="IPR036117">
    <property type="entry name" value="DhaL_dom_sf"/>
</dbReference>
<evidence type="ECO:0000313" key="5">
    <source>
        <dbReference type="Proteomes" id="UP000050430"/>
    </source>
</evidence>
<sequence length="200" mass="20579">MIGAIQRASQALIDNSEFLTSLDQAMGDGDLGITMGKVGEALLVYTKNAQPTDLGKFLMSAGMEANKAAPSTMGTLLATALMRAGKEIAGKTEFSSADAAAMLHAAFTGIQERGKANLGDKTVLDAIHPADEALSAGIASGLSLREAGLKALQAAKNGRDSVTSLQNKVGRASWLGERTKGLPDPGCNAFVVVFEAIVGK</sequence>
<dbReference type="SMART" id="SM01120">
    <property type="entry name" value="Dak2"/>
    <property type="match status" value="1"/>
</dbReference>
<dbReference type="InterPro" id="IPR004007">
    <property type="entry name" value="DhaL_dom"/>
</dbReference>
<dbReference type="Pfam" id="PF02734">
    <property type="entry name" value="Dak2"/>
    <property type="match status" value="1"/>
</dbReference>
<evidence type="ECO:0000313" key="4">
    <source>
        <dbReference type="EMBL" id="KPL73011.1"/>
    </source>
</evidence>
<dbReference type="InterPro" id="IPR050861">
    <property type="entry name" value="Dihydroxyacetone_Kinase"/>
</dbReference>
<dbReference type="PROSITE" id="PS51480">
    <property type="entry name" value="DHAL"/>
    <property type="match status" value="1"/>
</dbReference>
<dbReference type="Gene3D" id="1.25.40.340">
    <property type="match status" value="1"/>
</dbReference>
<dbReference type="GO" id="GO:0019563">
    <property type="term" value="P:glycerol catabolic process"/>
    <property type="evidence" value="ECO:0007669"/>
    <property type="project" value="TreeGrafter"/>
</dbReference>